<evidence type="ECO:0000313" key="2">
    <source>
        <dbReference type="EMBL" id="KPQ19353.1"/>
    </source>
</evidence>
<dbReference type="AlphaFoldDB" id="A0A0P7YUJ1"/>
<comment type="caution">
    <text evidence="2">The sequence shown here is derived from an EMBL/GenBank/DDBJ whole genome shotgun (WGS) entry which is preliminary data.</text>
</comment>
<feature type="domain" description="DUF4136" evidence="1">
    <location>
        <begin position="90"/>
        <end position="251"/>
    </location>
</feature>
<evidence type="ECO:0000259" key="1">
    <source>
        <dbReference type="Pfam" id="PF13590"/>
    </source>
</evidence>
<dbReference type="PATRIC" id="fig|1305737.6.peg.1268"/>
<protein>
    <recommendedName>
        <fullName evidence="1">DUF4136 domain-containing protein</fullName>
    </recommendedName>
</protein>
<dbReference type="Gene3D" id="3.30.160.670">
    <property type="match status" value="1"/>
</dbReference>
<reference evidence="2 3" key="1">
    <citation type="submission" date="2015-09" db="EMBL/GenBank/DDBJ databases">
        <title>Identification and resolution of microdiversity through metagenomic sequencing of parallel consortia.</title>
        <authorList>
            <person name="Nelson W.C."/>
            <person name="Romine M.F."/>
            <person name="Lindemann S.R."/>
        </authorList>
    </citation>
    <scope>NUCLEOTIDE SEQUENCE [LARGE SCALE GENOMIC DNA]</scope>
    <source>
        <strain evidence="2">HL-49</strain>
    </source>
</reference>
<gene>
    <name evidence="2" type="ORF">HLUCCX10_02990</name>
</gene>
<sequence>MGEIRSAKITRLANYFFQNKLISQIIFSEKEFLNFIILDVNTLEQTCGSEVLHFPKYNTTNQIMRSSIILFGMIVMIASGCFTQKDYVTEYDYNYQASFKRYKTFAFVESTESDISLIQPVLNATIGARLGSQGFKEKPEKPDMLVSYKIFKDSIRYRGYVQPEFDYWLKSRGAEIVEEDEEEEEEKERERDETYNQIKYKENNGMLVIYVIDTKRGNTIWQGYTASNFDEASPTFQADITRAAYRVMNEFKVVNRLME</sequence>
<dbReference type="eggNOG" id="ENOG502ZBHD">
    <property type="taxonomic scope" value="Bacteria"/>
</dbReference>
<dbReference type="Pfam" id="PF13590">
    <property type="entry name" value="DUF4136"/>
    <property type="match status" value="1"/>
</dbReference>
<accession>A0A0P7YUJ1</accession>
<evidence type="ECO:0000313" key="3">
    <source>
        <dbReference type="Proteomes" id="UP000050421"/>
    </source>
</evidence>
<organism evidence="2 3">
    <name type="scientific">Algoriphagus marincola HL-49</name>
    <dbReference type="NCBI Taxonomy" id="1305737"/>
    <lineage>
        <taxon>Bacteria</taxon>
        <taxon>Pseudomonadati</taxon>
        <taxon>Bacteroidota</taxon>
        <taxon>Cytophagia</taxon>
        <taxon>Cytophagales</taxon>
        <taxon>Cyclobacteriaceae</taxon>
        <taxon>Algoriphagus</taxon>
    </lineage>
</organism>
<proteinExistence type="predicted"/>
<name>A0A0P7YUJ1_9BACT</name>
<dbReference type="Proteomes" id="UP000050421">
    <property type="component" value="Unassembled WGS sequence"/>
</dbReference>
<dbReference type="STRING" id="1305737.GCA_000526355_00545"/>
<dbReference type="InterPro" id="IPR025411">
    <property type="entry name" value="DUF4136"/>
</dbReference>
<dbReference type="EMBL" id="LJXT01000011">
    <property type="protein sequence ID" value="KPQ19353.1"/>
    <property type="molecule type" value="Genomic_DNA"/>
</dbReference>